<dbReference type="PRINTS" id="PR00598">
    <property type="entry name" value="HTHMARR"/>
</dbReference>
<dbReference type="Proteomes" id="UP000244880">
    <property type="component" value="Unassembled WGS sequence"/>
</dbReference>
<dbReference type="EMBL" id="OMOR01000001">
    <property type="protein sequence ID" value="SPH20761.1"/>
    <property type="molecule type" value="Genomic_DNA"/>
</dbReference>
<dbReference type="InterPro" id="IPR036390">
    <property type="entry name" value="WH_DNA-bd_sf"/>
</dbReference>
<name>A0A2R8BCL3_9RHOB</name>
<evidence type="ECO:0000313" key="2">
    <source>
        <dbReference type="EMBL" id="SPH20761.1"/>
    </source>
</evidence>
<keyword evidence="3" id="KW-1185">Reference proteome</keyword>
<dbReference type="Gene3D" id="1.10.10.10">
    <property type="entry name" value="Winged helix-like DNA-binding domain superfamily/Winged helix DNA-binding domain"/>
    <property type="match status" value="1"/>
</dbReference>
<dbReference type="InterPro" id="IPR036388">
    <property type="entry name" value="WH-like_DNA-bd_sf"/>
</dbReference>
<accession>A0A2R8BCL3</accession>
<evidence type="ECO:0000259" key="1">
    <source>
        <dbReference type="PROSITE" id="PS50995"/>
    </source>
</evidence>
<evidence type="ECO:0000313" key="3">
    <source>
        <dbReference type="Proteomes" id="UP000244880"/>
    </source>
</evidence>
<sequence>MNNTRPQTDADPASKERLRLWLRFLKASRTIEAQLRENLRVEFASTLPRFDLMAALSRYEDGLKMSQLSGVLKVSNGNVTGIVDRLAEDGMIVRVPVPGDRRATLVRLTTRGHEEFAIQAAAHETWINDMLVDFSGQEARDIAGRLEQLDTSLQEKTK</sequence>
<dbReference type="PROSITE" id="PS50995">
    <property type="entry name" value="HTH_MARR_2"/>
    <property type="match status" value="1"/>
</dbReference>
<gene>
    <name evidence="2" type="primary">badR_2</name>
    <name evidence="2" type="ORF">ASD8599_01502</name>
</gene>
<proteinExistence type="predicted"/>
<dbReference type="InterPro" id="IPR039422">
    <property type="entry name" value="MarR/SlyA-like"/>
</dbReference>
<dbReference type="Pfam" id="PF01047">
    <property type="entry name" value="MarR"/>
    <property type="match status" value="1"/>
</dbReference>
<dbReference type="GO" id="GO:0006950">
    <property type="term" value="P:response to stress"/>
    <property type="evidence" value="ECO:0007669"/>
    <property type="project" value="TreeGrafter"/>
</dbReference>
<dbReference type="PANTHER" id="PTHR33164">
    <property type="entry name" value="TRANSCRIPTIONAL REGULATOR, MARR FAMILY"/>
    <property type="match status" value="1"/>
</dbReference>
<dbReference type="SMART" id="SM00347">
    <property type="entry name" value="HTH_MARR"/>
    <property type="match status" value="1"/>
</dbReference>
<reference evidence="2 3" key="1">
    <citation type="submission" date="2018-03" db="EMBL/GenBank/DDBJ databases">
        <authorList>
            <person name="Keele B.F."/>
        </authorList>
    </citation>
    <scope>NUCLEOTIDE SEQUENCE [LARGE SCALE GENOMIC DNA]</scope>
    <source>
        <strain evidence="2 3">CECT 8599</strain>
    </source>
</reference>
<dbReference type="RefSeq" id="WP_108827920.1">
    <property type="nucleotide sequence ID" value="NZ_OMOR01000001.1"/>
</dbReference>
<dbReference type="GO" id="GO:0003700">
    <property type="term" value="F:DNA-binding transcription factor activity"/>
    <property type="evidence" value="ECO:0007669"/>
    <property type="project" value="InterPro"/>
</dbReference>
<protein>
    <submittedName>
        <fullName evidence="2">Transcriptional activatory protein BadR</fullName>
    </submittedName>
</protein>
<feature type="domain" description="HTH marR-type" evidence="1">
    <location>
        <begin position="17"/>
        <end position="151"/>
    </location>
</feature>
<organism evidence="2 3">
    <name type="scientific">Ascidiaceihabitans donghaensis</name>
    <dbReference type="NCBI Taxonomy" id="1510460"/>
    <lineage>
        <taxon>Bacteria</taxon>
        <taxon>Pseudomonadati</taxon>
        <taxon>Pseudomonadota</taxon>
        <taxon>Alphaproteobacteria</taxon>
        <taxon>Rhodobacterales</taxon>
        <taxon>Paracoccaceae</taxon>
        <taxon>Ascidiaceihabitans</taxon>
    </lineage>
</organism>
<dbReference type="SUPFAM" id="SSF46785">
    <property type="entry name" value="Winged helix' DNA-binding domain"/>
    <property type="match status" value="1"/>
</dbReference>
<dbReference type="PANTHER" id="PTHR33164:SF43">
    <property type="entry name" value="HTH-TYPE TRANSCRIPTIONAL REPRESSOR YETL"/>
    <property type="match status" value="1"/>
</dbReference>
<dbReference type="InterPro" id="IPR000835">
    <property type="entry name" value="HTH_MarR-typ"/>
</dbReference>
<dbReference type="AlphaFoldDB" id="A0A2R8BCL3"/>
<dbReference type="OrthoDB" id="7063965at2"/>